<dbReference type="PANTHER" id="PTHR33202">
    <property type="entry name" value="ZINC UPTAKE REGULATION PROTEIN"/>
    <property type="match status" value="1"/>
</dbReference>
<organism evidence="1">
    <name type="scientific">mine drainage metagenome</name>
    <dbReference type="NCBI Taxonomy" id="410659"/>
    <lineage>
        <taxon>unclassified sequences</taxon>
        <taxon>metagenomes</taxon>
        <taxon>ecological metagenomes</taxon>
    </lineage>
</organism>
<protein>
    <submittedName>
        <fullName evidence="1">Ferric uptake regulator, Fur family</fullName>
    </submittedName>
</protein>
<dbReference type="InterPro" id="IPR036390">
    <property type="entry name" value="WH_DNA-bd_sf"/>
</dbReference>
<dbReference type="GO" id="GO:1900376">
    <property type="term" value="P:regulation of secondary metabolite biosynthetic process"/>
    <property type="evidence" value="ECO:0007669"/>
    <property type="project" value="TreeGrafter"/>
</dbReference>
<dbReference type="Gene3D" id="1.10.10.10">
    <property type="entry name" value="Winged helix-like DNA-binding domain superfamily/Winged helix DNA-binding domain"/>
    <property type="match status" value="1"/>
</dbReference>
<reference evidence="1" key="1">
    <citation type="submission" date="2013-08" db="EMBL/GenBank/DDBJ databases">
        <authorList>
            <person name="Mendez C."/>
            <person name="Richter M."/>
            <person name="Ferrer M."/>
            <person name="Sanchez J."/>
        </authorList>
    </citation>
    <scope>NUCLEOTIDE SEQUENCE</scope>
</reference>
<dbReference type="Pfam" id="PF01475">
    <property type="entry name" value="FUR"/>
    <property type="match status" value="1"/>
</dbReference>
<dbReference type="GO" id="GO:0008270">
    <property type="term" value="F:zinc ion binding"/>
    <property type="evidence" value="ECO:0007669"/>
    <property type="project" value="TreeGrafter"/>
</dbReference>
<dbReference type="PANTHER" id="PTHR33202:SF7">
    <property type="entry name" value="FERRIC UPTAKE REGULATION PROTEIN"/>
    <property type="match status" value="1"/>
</dbReference>
<dbReference type="InterPro" id="IPR036388">
    <property type="entry name" value="WH-like_DNA-bd_sf"/>
</dbReference>
<reference evidence="1" key="2">
    <citation type="journal article" date="2014" name="ISME J.">
        <title>Microbial stratification in low pH oxic and suboxic macroscopic growths along an acid mine drainage.</title>
        <authorList>
            <person name="Mendez-Garcia C."/>
            <person name="Mesa V."/>
            <person name="Sprenger R.R."/>
            <person name="Richter M."/>
            <person name="Diez M.S."/>
            <person name="Solano J."/>
            <person name="Bargiela R."/>
            <person name="Golyshina O.V."/>
            <person name="Manteca A."/>
            <person name="Ramos J.L."/>
            <person name="Gallego J.R."/>
            <person name="Llorente I."/>
            <person name="Martins Dos Santos V.A."/>
            <person name="Jensen O.N."/>
            <person name="Pelaez A.I."/>
            <person name="Sanchez J."/>
            <person name="Ferrer M."/>
        </authorList>
    </citation>
    <scope>NUCLEOTIDE SEQUENCE</scope>
</reference>
<dbReference type="GO" id="GO:0045892">
    <property type="term" value="P:negative regulation of DNA-templated transcription"/>
    <property type="evidence" value="ECO:0007669"/>
    <property type="project" value="TreeGrafter"/>
</dbReference>
<accession>T0YCU9</accession>
<gene>
    <name evidence="1" type="ORF">B2A_13896</name>
</gene>
<proteinExistence type="predicted"/>
<comment type="caution">
    <text evidence="1">The sequence shown here is derived from an EMBL/GenBank/DDBJ whole genome shotgun (WGS) entry which is preliminary data.</text>
</comment>
<dbReference type="InterPro" id="IPR002481">
    <property type="entry name" value="FUR"/>
</dbReference>
<dbReference type="EMBL" id="AUZZ01010075">
    <property type="protein sequence ID" value="EQD30963.1"/>
    <property type="molecule type" value="Genomic_DNA"/>
</dbReference>
<feature type="non-terminal residue" evidence="1">
    <location>
        <position position="97"/>
    </location>
</feature>
<dbReference type="GO" id="GO:0003700">
    <property type="term" value="F:DNA-binding transcription factor activity"/>
    <property type="evidence" value="ECO:0007669"/>
    <property type="project" value="InterPro"/>
</dbReference>
<evidence type="ECO:0000313" key="1">
    <source>
        <dbReference type="EMBL" id="EQD30963.1"/>
    </source>
</evidence>
<dbReference type="GO" id="GO:0000976">
    <property type="term" value="F:transcription cis-regulatory region binding"/>
    <property type="evidence" value="ECO:0007669"/>
    <property type="project" value="TreeGrafter"/>
</dbReference>
<sequence>MTLSEQVEKLRKYNFKITPQRLRVIEYINESPGHFTAEDVYKSVVKVEPSITVATVYNILRAVTMSGILTSFEVNGTTWYETNLEKTCKTSYAFPAA</sequence>
<dbReference type="SUPFAM" id="SSF46785">
    <property type="entry name" value="Winged helix' DNA-binding domain"/>
    <property type="match status" value="1"/>
</dbReference>
<dbReference type="AlphaFoldDB" id="T0YCU9"/>
<name>T0YCU9_9ZZZZ</name>